<gene>
    <name evidence="1" type="ORF">PDIGIT_LOCUS10919</name>
</gene>
<proteinExistence type="predicted"/>
<dbReference type="Proteomes" id="UP001152607">
    <property type="component" value="Unassembled WGS sequence"/>
</dbReference>
<reference evidence="1" key="1">
    <citation type="submission" date="2023-01" db="EMBL/GenBank/DDBJ databases">
        <authorList>
            <person name="Van Ghelder C."/>
            <person name="Rancurel C."/>
        </authorList>
    </citation>
    <scope>NUCLEOTIDE SEQUENCE</scope>
    <source>
        <strain evidence="1">CNCM I-4278</strain>
    </source>
</reference>
<comment type="caution">
    <text evidence="1">The sequence shown here is derived from an EMBL/GenBank/DDBJ whole genome shotgun (WGS) entry which is preliminary data.</text>
</comment>
<evidence type="ECO:0000313" key="1">
    <source>
        <dbReference type="EMBL" id="CAI6337804.1"/>
    </source>
</evidence>
<keyword evidence="2" id="KW-1185">Reference proteome</keyword>
<dbReference type="AlphaFoldDB" id="A0A9W4XMW3"/>
<name>A0A9W4XMW3_9PLEO</name>
<accession>A0A9W4XMW3</accession>
<dbReference type="EMBL" id="CAOQHR010000007">
    <property type="protein sequence ID" value="CAI6337804.1"/>
    <property type="molecule type" value="Genomic_DNA"/>
</dbReference>
<protein>
    <submittedName>
        <fullName evidence="1">Uncharacterized protein</fullName>
    </submittedName>
</protein>
<sequence>MNPNLTTYELHLFQCYYYLGIYCAHPHIAYSSLRRRLRRSSDCYSAIRDDNVFVNIHKSSLVDDLDSTNDTFDKGCGPIRYLTPRNYRS</sequence>
<evidence type="ECO:0000313" key="2">
    <source>
        <dbReference type="Proteomes" id="UP001152607"/>
    </source>
</evidence>
<organism evidence="1 2">
    <name type="scientific">Periconia digitata</name>
    <dbReference type="NCBI Taxonomy" id="1303443"/>
    <lineage>
        <taxon>Eukaryota</taxon>
        <taxon>Fungi</taxon>
        <taxon>Dikarya</taxon>
        <taxon>Ascomycota</taxon>
        <taxon>Pezizomycotina</taxon>
        <taxon>Dothideomycetes</taxon>
        <taxon>Pleosporomycetidae</taxon>
        <taxon>Pleosporales</taxon>
        <taxon>Massarineae</taxon>
        <taxon>Periconiaceae</taxon>
        <taxon>Periconia</taxon>
    </lineage>
</organism>